<keyword evidence="1" id="KW-0732">Signal</keyword>
<dbReference type="RefSeq" id="WP_339092088.1">
    <property type="nucleotide sequence ID" value="NZ_LR743507.1"/>
</dbReference>
<gene>
    <name evidence="3" type="primary">osmY</name>
    <name evidence="3" type="ORF">VVAX_04568</name>
</gene>
<organism evidence="3">
    <name type="scientific">Variovorax paradoxus</name>
    <dbReference type="NCBI Taxonomy" id="34073"/>
    <lineage>
        <taxon>Bacteria</taxon>
        <taxon>Pseudomonadati</taxon>
        <taxon>Pseudomonadota</taxon>
        <taxon>Betaproteobacteria</taxon>
        <taxon>Burkholderiales</taxon>
        <taxon>Comamonadaceae</taxon>
        <taxon>Variovorax</taxon>
    </lineage>
</organism>
<feature type="chain" id="PRO_5025650127" evidence="1">
    <location>
        <begin position="34"/>
        <end position="176"/>
    </location>
</feature>
<evidence type="ECO:0000313" key="3">
    <source>
        <dbReference type="EMBL" id="CAA2108043.1"/>
    </source>
</evidence>
<dbReference type="Pfam" id="PF04972">
    <property type="entry name" value="BON"/>
    <property type="match status" value="1"/>
</dbReference>
<dbReference type="PANTHER" id="PTHR34606:SF15">
    <property type="entry name" value="BON DOMAIN-CONTAINING PROTEIN"/>
    <property type="match status" value="1"/>
</dbReference>
<dbReference type="InterPro" id="IPR007055">
    <property type="entry name" value="BON_dom"/>
</dbReference>
<proteinExistence type="predicted"/>
<dbReference type="PROSITE" id="PS50914">
    <property type="entry name" value="BON"/>
    <property type="match status" value="1"/>
</dbReference>
<dbReference type="PROSITE" id="PS51257">
    <property type="entry name" value="PROKAR_LIPOPROTEIN"/>
    <property type="match status" value="1"/>
</dbReference>
<name>A0A679JH00_VARPD</name>
<evidence type="ECO:0000259" key="2">
    <source>
        <dbReference type="PROSITE" id="PS50914"/>
    </source>
</evidence>
<sequence length="176" mass="17620">MRKTQDTRIPFAAMPRSRAWLAVVAAGAVLALAGCDKSDNRTAGEKLDSAVAKTEQAAQTAAAKTGEAMKEAKAKVDASGTTTEVKEGMANVKEAAKDAGAAVSATVDDAAITASVSAGLAKDPDLSAIKINVDTKAGAVSLKGPAPTAAAKARAEEIAKGVQGVTSVDNQLEVKG</sequence>
<feature type="signal peptide" evidence="1">
    <location>
        <begin position="1"/>
        <end position="33"/>
    </location>
</feature>
<accession>A0A679JH00</accession>
<dbReference type="InterPro" id="IPR051686">
    <property type="entry name" value="Lipoprotein_DolP"/>
</dbReference>
<protein>
    <submittedName>
        <fullName evidence="3">Osmotically-inducible protein Y</fullName>
    </submittedName>
</protein>
<feature type="domain" description="BON" evidence="2">
    <location>
        <begin position="108"/>
        <end position="176"/>
    </location>
</feature>
<reference evidence="3" key="1">
    <citation type="submission" date="2019-12" db="EMBL/GenBank/DDBJ databases">
        <authorList>
            <person name="Cremers G."/>
        </authorList>
    </citation>
    <scope>NUCLEOTIDE SEQUENCE</scope>
    <source>
        <strain evidence="3">Vvax</strain>
    </source>
</reference>
<dbReference type="InterPro" id="IPR014004">
    <property type="entry name" value="Transpt-assoc_nodulatn_dom_bac"/>
</dbReference>
<dbReference type="AlphaFoldDB" id="A0A679JH00"/>
<dbReference type="Gene3D" id="3.30.1340.30">
    <property type="match status" value="1"/>
</dbReference>
<evidence type="ECO:0000256" key="1">
    <source>
        <dbReference type="SAM" id="SignalP"/>
    </source>
</evidence>
<dbReference type="EMBL" id="LR743507">
    <property type="protein sequence ID" value="CAA2108043.1"/>
    <property type="molecule type" value="Genomic_DNA"/>
</dbReference>
<dbReference type="PANTHER" id="PTHR34606">
    <property type="entry name" value="BON DOMAIN-CONTAINING PROTEIN"/>
    <property type="match status" value="1"/>
</dbReference>
<dbReference type="SMART" id="SM00749">
    <property type="entry name" value="BON"/>
    <property type="match status" value="1"/>
</dbReference>